<comment type="subcellular location">
    <subcellularLocation>
        <location evidence="1">Endoplasmic reticulum membrane</location>
        <topology evidence="1">Multi-pass membrane protein</topology>
    </subcellularLocation>
</comment>
<feature type="transmembrane region" description="Helical" evidence="14">
    <location>
        <begin position="357"/>
        <end position="377"/>
    </location>
</feature>
<gene>
    <name evidence="15" type="ORF">IFM89_033489</name>
</gene>
<dbReference type="Proteomes" id="UP000631114">
    <property type="component" value="Unassembled WGS sequence"/>
</dbReference>
<evidence type="ECO:0000256" key="14">
    <source>
        <dbReference type="PIRNR" id="PIRNR028810"/>
    </source>
</evidence>
<organism evidence="15 16">
    <name type="scientific">Coptis chinensis</name>
    <dbReference type="NCBI Taxonomy" id="261450"/>
    <lineage>
        <taxon>Eukaryota</taxon>
        <taxon>Viridiplantae</taxon>
        <taxon>Streptophyta</taxon>
        <taxon>Embryophyta</taxon>
        <taxon>Tracheophyta</taxon>
        <taxon>Spermatophyta</taxon>
        <taxon>Magnoliopsida</taxon>
        <taxon>Ranunculales</taxon>
        <taxon>Ranunculaceae</taxon>
        <taxon>Coptidoideae</taxon>
        <taxon>Coptis</taxon>
    </lineage>
</organism>
<dbReference type="EC" id="2.4.1.256" evidence="4 14"/>
<dbReference type="GO" id="GO:0006488">
    <property type="term" value="P:dolichol-linked oligosaccharide biosynthetic process"/>
    <property type="evidence" value="ECO:0007669"/>
    <property type="project" value="UniProtKB-UniRule"/>
</dbReference>
<dbReference type="AlphaFoldDB" id="A0A835LW83"/>
<comment type="function">
    <text evidence="12">Dol-P-Glc:Glc(2)Man(9)GlcNAc(2)-PP-Dol alpha-1,2-glucosyltransferase that operates in the biosynthetic pathway of dolichol-linked oligosaccharides, the glycan precursors employed in protein asparagine (N)-glycosylation. The assembly of dolichol-linked oligosaccharides begins on the cytosolic side of the endoplasmic reticulum membrane and finishes in its lumen. The sequential addition of sugars to dolichol pyrophosphate produces dolichol-linked oligosaccharides containing fourteen sugars, including two GlcNAcs, nine mannoses and three glucoses. Once assembled, the oligosaccharide is transferred from the lipid to nascent proteins by oligosaccharyltransferases. In the lumen of the endoplasmic reticulum, adds the third and last glucose residue from dolichyl phosphate glucose (Dol-P-Glc) onto the lipid-linked oligosaccharide intermediate Glc(2)Man(9)GlcNAc(2)-PP-Dol to produce Glc(3)Man(9)GlcNAc(2)-PP-Dol.</text>
</comment>
<sequence>MSRLAVGVMVSMWVIPVLLLVNHIVPDPYMDEIFHIPQAQQYCRGNFKSWDPMITTPPGLYFLSLGHVASLFPGMFCTELVSSFSEICTAATLRSMNGVLAVICSLLVYEILTLSRPALSRRDAALHTIVLSLYPLNWFFTFLYYTDVASLTIVLAMYLTCLKQRFQFSALLAALAILIRQTNVVWMVFVACSGILNYILPSHCKGPTQPDDHFVSTSKIEGLVDKKSVNVGPLRNRKSDSSIDAANHSVSTSTSSQHLVPGILDEVQIILLRLWLLKWEVLVSFGPFFVVLLAFFAFVRWNGSVVLGAKEAHTVSPHFAQIMYFGLASAMALAPFSFGFSQVVGLCRLLWSNKLLSFFQILSGLTTGFLFVHFFSIEHPYLVADNRHYTFYVWRKVIKSNWLTKYLLLPLYVYSWLFIFSILGKVRKNVWLVLFFLACAAVLIPTPLIEFRYYTIPFYFLILNCQINDSRGWFIMGFIYTAVNIYTMTMFLFHPFHWTHEHGTQRFIW</sequence>
<comment type="pathway">
    <text evidence="2">Protein modification; protein glycosylation.</text>
</comment>
<comment type="caution">
    <text evidence="15">The sequence shown here is derived from an EMBL/GenBank/DDBJ whole genome shotgun (WGS) entry which is preliminary data.</text>
</comment>
<keyword evidence="10 14" id="KW-1133">Transmembrane helix</keyword>
<evidence type="ECO:0000256" key="12">
    <source>
        <dbReference type="ARBA" id="ARBA00044727"/>
    </source>
</evidence>
<name>A0A835LW83_9MAGN</name>
<evidence type="ECO:0000256" key="5">
    <source>
        <dbReference type="ARBA" id="ARBA00018512"/>
    </source>
</evidence>
<feature type="transmembrane region" description="Helical" evidence="14">
    <location>
        <begin position="430"/>
        <end position="451"/>
    </location>
</feature>
<evidence type="ECO:0000256" key="3">
    <source>
        <dbReference type="ARBA" id="ARBA00010600"/>
    </source>
</evidence>
<keyword evidence="6 14" id="KW-0328">Glycosyltransferase</keyword>
<keyword evidence="16" id="KW-1185">Reference proteome</keyword>
<feature type="transmembrane region" description="Helical" evidence="14">
    <location>
        <begin position="7"/>
        <end position="25"/>
    </location>
</feature>
<keyword evidence="8 14" id="KW-0812">Transmembrane</keyword>
<dbReference type="PANTHER" id="PTHR12989:SF10">
    <property type="entry name" value="DOL-P-GLC:GLC(2)MAN(9)GLCNAC(2)-PP-DOL ALPHA-1,2-GLUCOSYLTRANSFERASE-RELATED"/>
    <property type="match status" value="1"/>
</dbReference>
<feature type="transmembrane region" description="Helical" evidence="14">
    <location>
        <begin position="98"/>
        <end position="118"/>
    </location>
</feature>
<evidence type="ECO:0000256" key="13">
    <source>
        <dbReference type="ARBA" id="ARBA00048064"/>
    </source>
</evidence>
<feature type="transmembrane region" description="Helical" evidence="14">
    <location>
        <begin position="171"/>
        <end position="200"/>
    </location>
</feature>
<accession>A0A835LW83</accession>
<dbReference type="GO" id="GO:0005789">
    <property type="term" value="C:endoplasmic reticulum membrane"/>
    <property type="evidence" value="ECO:0007669"/>
    <property type="project" value="UniProtKB-SubCell"/>
</dbReference>
<feature type="transmembrane region" description="Helical" evidence="14">
    <location>
        <begin position="406"/>
        <end position="424"/>
    </location>
</feature>
<dbReference type="GO" id="GO:0106073">
    <property type="term" value="F:dolichyl pyrophosphate Glc2Man9GlcNAc2 alpha-1,2-glucosyltransferase activity"/>
    <property type="evidence" value="ECO:0007669"/>
    <property type="project" value="UniProtKB-UniRule"/>
</dbReference>
<evidence type="ECO:0000256" key="11">
    <source>
        <dbReference type="ARBA" id="ARBA00023136"/>
    </source>
</evidence>
<dbReference type="Pfam" id="PF04922">
    <property type="entry name" value="DIE2_ALG10"/>
    <property type="match status" value="1"/>
</dbReference>
<dbReference type="PANTHER" id="PTHR12989">
    <property type="entry name" value="ALPHA-1,2-GLUCOSYLTRANSFERASE ALG10"/>
    <property type="match status" value="1"/>
</dbReference>
<feature type="transmembrane region" description="Helical" evidence="14">
    <location>
        <begin position="59"/>
        <end position="77"/>
    </location>
</feature>
<keyword evidence="9" id="KW-0256">Endoplasmic reticulum</keyword>
<evidence type="ECO:0000256" key="10">
    <source>
        <dbReference type="ARBA" id="ARBA00022989"/>
    </source>
</evidence>
<evidence type="ECO:0000256" key="4">
    <source>
        <dbReference type="ARBA" id="ARBA00011967"/>
    </source>
</evidence>
<evidence type="ECO:0000313" key="16">
    <source>
        <dbReference type="Proteomes" id="UP000631114"/>
    </source>
</evidence>
<reference evidence="15 16" key="1">
    <citation type="submission" date="2020-10" db="EMBL/GenBank/DDBJ databases">
        <title>The Coptis chinensis genome and diversification of protoberbering-type alkaloids.</title>
        <authorList>
            <person name="Wang B."/>
            <person name="Shu S."/>
            <person name="Song C."/>
            <person name="Liu Y."/>
        </authorList>
    </citation>
    <scope>NUCLEOTIDE SEQUENCE [LARGE SCALE GENOMIC DNA]</scope>
    <source>
        <strain evidence="15">HL-2020</strain>
        <tissue evidence="15">Leaf</tissue>
    </source>
</reference>
<keyword evidence="11 14" id="KW-0472">Membrane</keyword>
<feature type="transmembrane region" description="Helical" evidence="14">
    <location>
        <begin position="281"/>
        <end position="301"/>
    </location>
</feature>
<evidence type="ECO:0000256" key="8">
    <source>
        <dbReference type="ARBA" id="ARBA00022692"/>
    </source>
</evidence>
<dbReference type="PIRSF" id="PIRSF028810">
    <property type="entry name" value="Alpha1_2_glucosyltferase_Alg10"/>
    <property type="match status" value="1"/>
</dbReference>
<feature type="transmembrane region" description="Helical" evidence="14">
    <location>
        <begin position="322"/>
        <end position="351"/>
    </location>
</feature>
<comment type="similarity">
    <text evidence="3 14">Belongs to the ALG10 glucosyltransferase family.</text>
</comment>
<dbReference type="OrthoDB" id="4769at2759"/>
<protein>
    <recommendedName>
        <fullName evidence="5 14">Dol-P-Glc:Glc(2)Man(9)GlcNAc(2)-PP-Dol alpha-1,2-glucosyltransferase</fullName>
        <ecNumber evidence="4 14">2.4.1.256</ecNumber>
    </recommendedName>
</protein>
<evidence type="ECO:0000256" key="7">
    <source>
        <dbReference type="ARBA" id="ARBA00022679"/>
    </source>
</evidence>
<keyword evidence="7" id="KW-0808">Transferase</keyword>
<dbReference type="EMBL" id="JADFTS010000005">
    <property type="protein sequence ID" value="KAF9607282.1"/>
    <property type="molecule type" value="Genomic_DNA"/>
</dbReference>
<evidence type="ECO:0000313" key="15">
    <source>
        <dbReference type="EMBL" id="KAF9607282.1"/>
    </source>
</evidence>
<evidence type="ECO:0000256" key="2">
    <source>
        <dbReference type="ARBA" id="ARBA00004922"/>
    </source>
</evidence>
<evidence type="ECO:0000256" key="1">
    <source>
        <dbReference type="ARBA" id="ARBA00004477"/>
    </source>
</evidence>
<feature type="transmembrane region" description="Helical" evidence="14">
    <location>
        <begin position="138"/>
        <end position="159"/>
    </location>
</feature>
<proteinExistence type="inferred from homology"/>
<evidence type="ECO:0000256" key="6">
    <source>
        <dbReference type="ARBA" id="ARBA00022676"/>
    </source>
</evidence>
<feature type="transmembrane region" description="Helical" evidence="14">
    <location>
        <begin position="472"/>
        <end position="493"/>
    </location>
</feature>
<dbReference type="InterPro" id="IPR016900">
    <property type="entry name" value="Alg10"/>
</dbReference>
<comment type="catalytic activity">
    <reaction evidence="13">
        <text>an alpha-D-Glc-(1-&gt;3)-alpha-D-Glc-(1-&gt;3)-alpha-D-Man-(1-&gt;2)-alpha-D-Man-(1-&gt;2)-alpha-D-Man-(1-&gt;3)-[alpha-D-Man-(1-&gt;2)-alpha-D-Man-(1-&gt;3)-[alpha-D-Man-(1-&gt;2)-alpha-D-Man-(1-&gt;6)]-alpha-D-Man-(1-&gt;6)]-beta-D-Man-(1-&gt;4)-beta-D-GlcNAc-(1-&gt;4)-alpha-D-GlcNAc-diphospho-di-trans,poly-cis-dolichol + a di-trans,poly-cis-dolichyl beta-D-glucosyl phosphate = a alpha-D-Glc-(1-&gt;2)-alpha-D-Glc-(1-&gt;3)-alpha-D-Glc-(1-&gt;3)-alpha-D-Man-(1-&gt;2)-alpha-D-Man-(1-&gt;2)-alpha-D-Man-(1-&gt;3)-[alpha-D-Man-(1-&gt;2)-alpha-D-Man-(1-&gt;3)-[alpha-D-Man-(1-&gt;2)-alpha-D-Man-(1-&gt;6)]-alpha-D-Man-(1-&gt;6)]-beta-D-Man-(1-&gt;4)-beta-D-GlcNAc-(1-&gt;4)-alpha-D-GlcNAc-diphospho-di-trans,poly-cis-dolichol + a di-trans,poly-cis-dolichyl phosphate + H(+)</text>
        <dbReference type="Rhea" id="RHEA:29543"/>
        <dbReference type="Rhea" id="RHEA-COMP:19498"/>
        <dbReference type="Rhea" id="RHEA-COMP:19502"/>
        <dbReference type="Rhea" id="RHEA-COMP:19512"/>
        <dbReference type="Rhea" id="RHEA-COMP:19522"/>
        <dbReference type="ChEBI" id="CHEBI:15378"/>
        <dbReference type="ChEBI" id="CHEBI:57525"/>
        <dbReference type="ChEBI" id="CHEBI:57683"/>
        <dbReference type="ChEBI" id="CHEBI:132522"/>
        <dbReference type="ChEBI" id="CHEBI:132523"/>
        <dbReference type="EC" id="2.4.1.256"/>
    </reaction>
    <physiologicalReaction direction="left-to-right" evidence="13">
        <dbReference type="Rhea" id="RHEA:29544"/>
    </physiologicalReaction>
</comment>
<evidence type="ECO:0000256" key="9">
    <source>
        <dbReference type="ARBA" id="ARBA00022824"/>
    </source>
</evidence>